<evidence type="ECO:0000256" key="3">
    <source>
        <dbReference type="ARBA" id="ARBA00022692"/>
    </source>
</evidence>
<keyword evidence="2" id="KW-1003">Cell membrane</keyword>
<name>A0A1S2JKB8_PSEPU</name>
<comment type="subcellular location">
    <subcellularLocation>
        <location evidence="1">Cell membrane</location>
        <topology evidence="1">Multi-pass membrane protein</topology>
    </subcellularLocation>
</comment>
<proteinExistence type="predicted"/>
<gene>
    <name evidence="6" type="ORF">EFK07_00405</name>
</gene>
<organism evidence="6 7">
    <name type="scientific">Pseudomonas putida</name>
    <name type="common">Arthrobacter siderocapsulatus</name>
    <dbReference type="NCBI Taxonomy" id="303"/>
    <lineage>
        <taxon>Bacteria</taxon>
        <taxon>Pseudomonadati</taxon>
        <taxon>Pseudomonadota</taxon>
        <taxon>Gammaproteobacteria</taxon>
        <taxon>Pseudomonadales</taxon>
        <taxon>Pseudomonadaceae</taxon>
        <taxon>Pseudomonas</taxon>
    </lineage>
</organism>
<evidence type="ECO:0000256" key="2">
    <source>
        <dbReference type="ARBA" id="ARBA00022475"/>
    </source>
</evidence>
<dbReference type="PANTHER" id="PTHR23513:SF6">
    <property type="entry name" value="MAJOR FACILITATOR SUPERFAMILY ASSOCIATED DOMAIN-CONTAINING PROTEIN"/>
    <property type="match status" value="1"/>
</dbReference>
<sequence>MHALNLNYGTRSLAFGYGFSKCGEFAFEAAFAVAIVSLTDADLLLIGIAYFFRYLPSVVFSPLGGWLADNAEKKKTLLAVEVAKGLLALAFFALFGLFTPVLPVLVGLAMVMTALECLYVPTFRAYFPDIVATDQLASVNSGVQVIEDAASIIGPLVFSVCVIVLSREATFLFFATCLVLSAISIATLGPGRQSARQAFDGRAIVRDAARSVCQLRGSNAPLFAVIGCTTLCAMFATSVIRFILPASVLEHFASEAAVGYVLSLLAAGTVLGGVLYTRFNPRTTARLVLRYWLLYGALFLAAAVALQINSWLFLSVLFLVGLIGAFVDIAIVTNIQCLSNEHEVGRNFSLYYFTAVIGDAVSGLVASLVFVLAGPATFIWMTLMLFIAPVHWNLKGNADDTDNRI</sequence>
<dbReference type="Proteomes" id="UP000278162">
    <property type="component" value="Unassembled WGS sequence"/>
</dbReference>
<dbReference type="RefSeq" id="WP_061302704.1">
    <property type="nucleotide sequence ID" value="NZ_RJAI01000001.1"/>
</dbReference>
<dbReference type="InterPro" id="IPR011701">
    <property type="entry name" value="MFS"/>
</dbReference>
<comment type="caution">
    <text evidence="6">The sequence shown here is derived from an EMBL/GenBank/DDBJ whole genome shotgun (WGS) entry which is preliminary data.</text>
</comment>
<keyword evidence="5" id="KW-0472">Membrane</keyword>
<keyword evidence="4" id="KW-1133">Transmembrane helix</keyword>
<dbReference type="GO" id="GO:0022857">
    <property type="term" value="F:transmembrane transporter activity"/>
    <property type="evidence" value="ECO:0007669"/>
    <property type="project" value="InterPro"/>
</dbReference>
<dbReference type="EMBL" id="RJAI01000001">
    <property type="protein sequence ID" value="RNF94174.1"/>
    <property type="molecule type" value="Genomic_DNA"/>
</dbReference>
<evidence type="ECO:0000313" key="7">
    <source>
        <dbReference type="Proteomes" id="UP000278162"/>
    </source>
</evidence>
<dbReference type="AlphaFoldDB" id="A0A1S2JKB8"/>
<evidence type="ECO:0000256" key="5">
    <source>
        <dbReference type="ARBA" id="ARBA00023136"/>
    </source>
</evidence>
<evidence type="ECO:0000256" key="4">
    <source>
        <dbReference type="ARBA" id="ARBA00022989"/>
    </source>
</evidence>
<protein>
    <submittedName>
        <fullName evidence="6">MFS transporter</fullName>
    </submittedName>
</protein>
<reference evidence="6 7" key="1">
    <citation type="submission" date="2018-10" db="EMBL/GenBank/DDBJ databases">
        <title>An outbreak of IMP-63 producing strain in France.</title>
        <authorList>
            <person name="Bour M."/>
            <person name="Liapis E."/>
            <person name="Plesiat P."/>
        </authorList>
    </citation>
    <scope>NUCLEOTIDE SEQUENCE [LARGE SCALE GENOMIC DNA]</scope>
    <source>
        <strain evidence="6 7">12917</strain>
    </source>
</reference>
<evidence type="ECO:0000313" key="6">
    <source>
        <dbReference type="EMBL" id="RNF94174.1"/>
    </source>
</evidence>
<evidence type="ECO:0000256" key="1">
    <source>
        <dbReference type="ARBA" id="ARBA00004651"/>
    </source>
</evidence>
<dbReference type="Pfam" id="PF07690">
    <property type="entry name" value="MFS_1"/>
    <property type="match status" value="2"/>
</dbReference>
<dbReference type="PANTHER" id="PTHR23513">
    <property type="entry name" value="INTEGRAL MEMBRANE EFFLUX PROTEIN-RELATED"/>
    <property type="match status" value="1"/>
</dbReference>
<dbReference type="Gene3D" id="1.20.1250.20">
    <property type="entry name" value="MFS general substrate transporter like domains"/>
    <property type="match status" value="2"/>
</dbReference>
<keyword evidence="3" id="KW-0812">Transmembrane</keyword>
<dbReference type="SUPFAM" id="SSF103473">
    <property type="entry name" value="MFS general substrate transporter"/>
    <property type="match status" value="2"/>
</dbReference>
<dbReference type="GO" id="GO:0005886">
    <property type="term" value="C:plasma membrane"/>
    <property type="evidence" value="ECO:0007669"/>
    <property type="project" value="UniProtKB-SubCell"/>
</dbReference>
<accession>A0A1S2JKB8</accession>
<dbReference type="InterPro" id="IPR036259">
    <property type="entry name" value="MFS_trans_sf"/>
</dbReference>